<keyword evidence="5 10" id="KW-0812">Transmembrane</keyword>
<comment type="caution">
    <text evidence="14">The sequence shown here is derived from an EMBL/GenBank/DDBJ whole genome shotgun (WGS) entry which is preliminary data.</text>
</comment>
<dbReference type="Proteomes" id="UP000651475">
    <property type="component" value="Unassembled WGS sequence"/>
</dbReference>
<dbReference type="EMBL" id="JACOOJ010000007">
    <property type="protein sequence ID" value="MBC5632314.1"/>
    <property type="molecule type" value="Genomic_DNA"/>
</dbReference>
<keyword evidence="6" id="KW-0408">Iron</keyword>
<dbReference type="SMART" id="SM00965">
    <property type="entry name" value="STN"/>
    <property type="match status" value="1"/>
</dbReference>
<keyword evidence="12" id="KW-0732">Signal</keyword>
<comment type="subcellular location">
    <subcellularLocation>
        <location evidence="1 10">Cell outer membrane</location>
        <topology evidence="1 10">Multi-pass membrane protein</topology>
    </subcellularLocation>
</comment>
<dbReference type="InterPro" id="IPR008969">
    <property type="entry name" value="CarboxyPept-like_regulatory"/>
</dbReference>
<accession>A0ABR7DLL2</accession>
<dbReference type="InterPro" id="IPR000531">
    <property type="entry name" value="Beta-barrel_TonB"/>
</dbReference>
<evidence type="ECO:0000256" key="3">
    <source>
        <dbReference type="ARBA" id="ARBA00022452"/>
    </source>
</evidence>
<evidence type="ECO:0000256" key="10">
    <source>
        <dbReference type="PROSITE-ProRule" id="PRU01360"/>
    </source>
</evidence>
<comment type="similarity">
    <text evidence="10 11">Belongs to the TonB-dependent receptor family.</text>
</comment>
<dbReference type="Pfam" id="PF07660">
    <property type="entry name" value="STN"/>
    <property type="match status" value="1"/>
</dbReference>
<feature type="chain" id="PRO_5045046303" evidence="12">
    <location>
        <begin position="41"/>
        <end position="1183"/>
    </location>
</feature>
<evidence type="ECO:0000256" key="12">
    <source>
        <dbReference type="SAM" id="SignalP"/>
    </source>
</evidence>
<feature type="signal peptide" evidence="12">
    <location>
        <begin position="1"/>
        <end position="40"/>
    </location>
</feature>
<keyword evidence="9 10" id="KW-0998">Cell outer membrane</keyword>
<dbReference type="InterPro" id="IPR037066">
    <property type="entry name" value="Plug_dom_sf"/>
</dbReference>
<dbReference type="InterPro" id="IPR012910">
    <property type="entry name" value="Plug_dom"/>
</dbReference>
<feature type="domain" description="Secretin/TonB short N-terminal" evidence="13">
    <location>
        <begin position="72"/>
        <end position="122"/>
    </location>
</feature>
<evidence type="ECO:0000256" key="11">
    <source>
        <dbReference type="RuleBase" id="RU003357"/>
    </source>
</evidence>
<dbReference type="PROSITE" id="PS52016">
    <property type="entry name" value="TONB_DEPENDENT_REC_3"/>
    <property type="match status" value="1"/>
</dbReference>
<dbReference type="InterPro" id="IPR023996">
    <property type="entry name" value="TonB-dep_OMP_SusC/RagA"/>
</dbReference>
<keyword evidence="3 10" id="KW-1134">Transmembrane beta strand</keyword>
<reference evidence="14 15" key="1">
    <citation type="submission" date="2020-08" db="EMBL/GenBank/DDBJ databases">
        <title>Genome public.</title>
        <authorList>
            <person name="Liu C."/>
            <person name="Sun Q."/>
        </authorList>
    </citation>
    <scope>NUCLEOTIDE SEQUENCE [LARGE SCALE GENOMIC DNA]</scope>
    <source>
        <strain evidence="14 15">NSJ-79</strain>
    </source>
</reference>
<dbReference type="SUPFAM" id="SSF56935">
    <property type="entry name" value="Porins"/>
    <property type="match status" value="1"/>
</dbReference>
<dbReference type="Pfam" id="PF13715">
    <property type="entry name" value="CarbopepD_reg_2"/>
    <property type="match status" value="1"/>
</dbReference>
<evidence type="ECO:0000313" key="14">
    <source>
        <dbReference type="EMBL" id="MBC5632314.1"/>
    </source>
</evidence>
<evidence type="ECO:0000259" key="13">
    <source>
        <dbReference type="SMART" id="SM00965"/>
    </source>
</evidence>
<keyword evidence="4" id="KW-0406">Ion transport</keyword>
<dbReference type="InterPro" id="IPR039426">
    <property type="entry name" value="TonB-dep_rcpt-like"/>
</dbReference>
<name>A0ABR7DLL2_9BACT</name>
<organism evidence="14 15">
    <name type="scientific">Parabacteroides hominis</name>
    <dbReference type="NCBI Taxonomy" id="2763057"/>
    <lineage>
        <taxon>Bacteria</taxon>
        <taxon>Pseudomonadati</taxon>
        <taxon>Bacteroidota</taxon>
        <taxon>Bacteroidia</taxon>
        <taxon>Bacteroidales</taxon>
        <taxon>Tannerellaceae</taxon>
        <taxon>Parabacteroides</taxon>
    </lineage>
</organism>
<dbReference type="Gene3D" id="2.60.40.1120">
    <property type="entry name" value="Carboxypeptidase-like, regulatory domain"/>
    <property type="match status" value="1"/>
</dbReference>
<gene>
    <name evidence="14" type="ORF">H8S65_05965</name>
</gene>
<keyword evidence="7 11" id="KW-0798">TonB box</keyword>
<keyword evidence="8 10" id="KW-0472">Membrane</keyword>
<keyword evidence="14" id="KW-0675">Receptor</keyword>
<dbReference type="Gene3D" id="2.170.130.10">
    <property type="entry name" value="TonB-dependent receptor, plug domain"/>
    <property type="match status" value="1"/>
</dbReference>
<dbReference type="SUPFAM" id="SSF49464">
    <property type="entry name" value="Carboxypeptidase regulatory domain-like"/>
    <property type="match status" value="1"/>
</dbReference>
<dbReference type="Gene3D" id="2.40.170.20">
    <property type="entry name" value="TonB-dependent receptor, beta-barrel domain"/>
    <property type="match status" value="1"/>
</dbReference>
<evidence type="ECO:0000256" key="5">
    <source>
        <dbReference type="ARBA" id="ARBA00022692"/>
    </source>
</evidence>
<evidence type="ECO:0000256" key="2">
    <source>
        <dbReference type="ARBA" id="ARBA00022448"/>
    </source>
</evidence>
<evidence type="ECO:0000256" key="7">
    <source>
        <dbReference type="ARBA" id="ARBA00023077"/>
    </source>
</evidence>
<dbReference type="InterPro" id="IPR011662">
    <property type="entry name" value="Secretin/TonB_short_N"/>
</dbReference>
<sequence length="1183" mass="132751">MKNYFLPESFKEKDSGWNQIRRVMKLTTCSLLLCSCFAFAGQANSQNAKVSLNKNRVQLGEVLDEIEKQTDYLFVSNRDVDLKQKVSVRAKKQSVQDVLSTVLKNTGLTFTVEGVNIVLTRKENDAIPELQQQGKKISGKVVDRNGEPIIGVNVVEKGTTNGIITDLYGNFSLEVNPDATLVFSYIGYRSQEIKVENSLSYNVILKEDAEALEEVVVIGYGTQKKVNLTGAVEHISAKELESRPIANVSQAIQGKMPNVNITFNSGEPGGGGSINVRGLTSINGGGPLVLIDGIPGDLNRINPNDIESISVLKDAAASAIYGARGAFGVVMITTKNAKEGKTKITYSGYLASSSPISNTDFMTNGYESVMLNDEAMRRSTGNTYTRYTEEDYAELKARQFDKMEDPSRPWVVVKNVNGKDIYNYYGNYDWWNTFFTDHQLSHSHSINVTGGSEKLNYMLSGRFYSKDGILKINKDNFKSYSFRSKVSAQIFPFLKITNNTQYFDSNYLYYGMEGGANTSFINLRHHAIPAYAPLNPDGTSTYTTSKNGYSIGNGVTALLADPYNKGVRGLHELTTTTGLTFEPIKNLLFNANYTYSFYMNDNWYRSTVVQYSIQPGVLQDVPNYNKDEYKKMTSFNPKQIMDIYVSYSNTLGKHDFSIMGGINYENQKYRNLSASRKNLLSKDLNDLNLGTGDMTVGGGASQYVLFGTFFRVNYSYADRYLLEVNGRYDGTSRYEKGSRFGFFPSFSGAWRISEEQFFQPAKKIVDNLKIRASYGQLGNQLNSNSYPYISTMGMSLSNWIMNSEKTQTVSAPAPIPGNLTWEKVITKNIGVDFSLLNSRLSFTGDAYIRDTKDMLINGELLPAVFGANSPKQNAGELRTKGYEISISWKDQFKLAGKPFIYNVAFMLGDYKSKITKFNNPTNLLSTYYVGQEYGEIWGYKTDGLFRSDEEAAAYDIDQRLMGAYIYNGQGDWRGFRGGDLKFVDMNGDKVINKGKNTLDDHGDLVKIGNSQPRYNYGMNLDLNWNNIDLSLFFQGIGKRDWYPGSNSGKFWGPLSRPYNNFIPENFSSLVWTEDNKDAYFPVLRTYIAADGAGCLNSNAKNDRYLQNIGYLRLKNLMIGYTLPEQWTKKIGVQHCRFYISGENLFTWSPLVTDYIDPEEAIANEDGDLYPLSKTISVGLDITF</sequence>
<dbReference type="NCBIfam" id="TIGR04057">
    <property type="entry name" value="SusC_RagA_signa"/>
    <property type="match status" value="1"/>
</dbReference>
<dbReference type="InterPro" id="IPR023997">
    <property type="entry name" value="TonB-dep_OMP_SusC/RagA_CS"/>
</dbReference>
<keyword evidence="4" id="KW-0410">Iron transport</keyword>
<dbReference type="NCBIfam" id="TIGR04056">
    <property type="entry name" value="OMP_RagA_SusC"/>
    <property type="match status" value="1"/>
</dbReference>
<dbReference type="Pfam" id="PF00593">
    <property type="entry name" value="TonB_dep_Rec_b-barrel"/>
    <property type="match status" value="1"/>
</dbReference>
<dbReference type="RefSeq" id="WP_186929087.1">
    <property type="nucleotide sequence ID" value="NZ_JACOOJ010000007.1"/>
</dbReference>
<proteinExistence type="inferred from homology"/>
<protein>
    <submittedName>
        <fullName evidence="14">TonB-dependent receptor</fullName>
    </submittedName>
</protein>
<evidence type="ECO:0000313" key="15">
    <source>
        <dbReference type="Proteomes" id="UP000651475"/>
    </source>
</evidence>
<dbReference type="InterPro" id="IPR036942">
    <property type="entry name" value="Beta-barrel_TonB_sf"/>
</dbReference>
<evidence type="ECO:0000256" key="8">
    <source>
        <dbReference type="ARBA" id="ARBA00023136"/>
    </source>
</evidence>
<keyword evidence="15" id="KW-1185">Reference proteome</keyword>
<evidence type="ECO:0000256" key="4">
    <source>
        <dbReference type="ARBA" id="ARBA00022496"/>
    </source>
</evidence>
<keyword evidence="2 10" id="KW-0813">Transport</keyword>
<dbReference type="Pfam" id="PF07715">
    <property type="entry name" value="Plug"/>
    <property type="match status" value="1"/>
</dbReference>
<evidence type="ECO:0000256" key="9">
    <source>
        <dbReference type="ARBA" id="ARBA00023237"/>
    </source>
</evidence>
<evidence type="ECO:0000256" key="6">
    <source>
        <dbReference type="ARBA" id="ARBA00023004"/>
    </source>
</evidence>
<evidence type="ECO:0000256" key="1">
    <source>
        <dbReference type="ARBA" id="ARBA00004571"/>
    </source>
</evidence>